<dbReference type="InterPro" id="IPR014748">
    <property type="entry name" value="Enoyl-CoA_hydra_C"/>
</dbReference>
<dbReference type="KEGG" id="gem:GM21_2796"/>
<evidence type="ECO:0000256" key="1">
    <source>
        <dbReference type="ARBA" id="ARBA00005254"/>
    </source>
</evidence>
<dbReference type="EMBL" id="CP001661">
    <property type="protein sequence ID" value="ACT18830.1"/>
    <property type="molecule type" value="Genomic_DNA"/>
</dbReference>
<proteinExistence type="inferred from homology"/>
<gene>
    <name evidence="3" type="ordered locus">GM21_2796</name>
</gene>
<dbReference type="AlphaFoldDB" id="C6E1I2"/>
<reference evidence="3" key="1">
    <citation type="submission" date="2009-07" db="EMBL/GenBank/DDBJ databases">
        <title>Complete sequence of Geobacter sp. M21.</title>
        <authorList>
            <consortium name="US DOE Joint Genome Institute"/>
            <person name="Lucas S."/>
            <person name="Copeland A."/>
            <person name="Lapidus A."/>
            <person name="Glavina del Rio T."/>
            <person name="Dalin E."/>
            <person name="Tice H."/>
            <person name="Bruce D."/>
            <person name="Goodwin L."/>
            <person name="Pitluck S."/>
            <person name="Saunders E."/>
            <person name="Brettin T."/>
            <person name="Detter J.C."/>
            <person name="Han C."/>
            <person name="Larimer F."/>
            <person name="Land M."/>
            <person name="Hauser L."/>
            <person name="Kyrpides N."/>
            <person name="Ovchinnikova G."/>
            <person name="Lovley D."/>
        </authorList>
    </citation>
    <scope>NUCLEOTIDE SEQUENCE [LARGE SCALE GENOMIC DNA]</scope>
    <source>
        <strain evidence="3">M21</strain>
    </source>
</reference>
<dbReference type="GO" id="GO:0016853">
    <property type="term" value="F:isomerase activity"/>
    <property type="evidence" value="ECO:0007669"/>
    <property type="project" value="UniProtKB-KW"/>
</dbReference>
<dbReference type="Gene3D" id="1.10.12.10">
    <property type="entry name" value="Lyase 2-enoyl-coa Hydratase, Chain A, domain 2"/>
    <property type="match status" value="1"/>
</dbReference>
<dbReference type="InterPro" id="IPR001753">
    <property type="entry name" value="Enoyl-CoA_hydra/iso"/>
</dbReference>
<evidence type="ECO:0000313" key="3">
    <source>
        <dbReference type="EMBL" id="ACT18830.1"/>
    </source>
</evidence>
<dbReference type="InterPro" id="IPR029045">
    <property type="entry name" value="ClpP/crotonase-like_dom_sf"/>
</dbReference>
<keyword evidence="3" id="KW-0413">Isomerase</keyword>
<dbReference type="Gene3D" id="3.90.226.10">
    <property type="entry name" value="2-enoyl-CoA Hydratase, Chain A, domain 1"/>
    <property type="match status" value="1"/>
</dbReference>
<dbReference type="Pfam" id="PF00378">
    <property type="entry name" value="ECH_1"/>
    <property type="match status" value="1"/>
</dbReference>
<dbReference type="GO" id="GO:0016829">
    <property type="term" value="F:lyase activity"/>
    <property type="evidence" value="ECO:0007669"/>
    <property type="project" value="UniProtKB-KW"/>
</dbReference>
<dbReference type="GO" id="GO:0006635">
    <property type="term" value="P:fatty acid beta-oxidation"/>
    <property type="evidence" value="ECO:0007669"/>
    <property type="project" value="TreeGrafter"/>
</dbReference>
<protein>
    <submittedName>
        <fullName evidence="3">Enoyl-CoA hydratase/isomerase</fullName>
    </submittedName>
</protein>
<comment type="similarity">
    <text evidence="1">Belongs to the enoyl-CoA hydratase/isomerase family.</text>
</comment>
<organism evidence="3">
    <name type="scientific">Geobacter sp. (strain M21)</name>
    <dbReference type="NCBI Taxonomy" id="443144"/>
    <lineage>
        <taxon>Bacteria</taxon>
        <taxon>Pseudomonadati</taxon>
        <taxon>Thermodesulfobacteriota</taxon>
        <taxon>Desulfuromonadia</taxon>
        <taxon>Geobacterales</taxon>
        <taxon>Geobacteraceae</taxon>
        <taxon>Geobacter</taxon>
    </lineage>
</organism>
<sequence length="287" mass="31363">MKSSARNLSLIPNPKEGPVMPKLKDCTLTLEDRVAVLTFQRDDVRNALTGTSLTEDIITTVNWVNGEDRVSVLVLTGAGSAFSSGGNVKEMQSQSGTFGGSPVQVQDKYRRGIQQIPLVLHKAEIPVIAAVNGPAIGAGFDLANMCDIRLASTRAKVGETFINLGITPGDGGAWFMQRLMGYQRAAELTFTGRVVEAAEALKLGIFLEVLEPEELMPRTMELARQIASKPPVTLRLTKRMMKLAQRSDLPDFLDLCACFQSLAHHTDDHIEAVNAFLDKRDPHYKGE</sequence>
<dbReference type="eggNOG" id="COG1024">
    <property type="taxonomic scope" value="Bacteria"/>
</dbReference>
<accession>C6E1I2</accession>
<dbReference type="STRING" id="443144.GM21_2796"/>
<dbReference type="HOGENOM" id="CLU_009834_7_2_7"/>
<dbReference type="SUPFAM" id="SSF52096">
    <property type="entry name" value="ClpP/crotonase"/>
    <property type="match status" value="1"/>
</dbReference>
<dbReference type="OrthoDB" id="5365311at2"/>
<dbReference type="CDD" id="cd06558">
    <property type="entry name" value="crotonase-like"/>
    <property type="match status" value="1"/>
</dbReference>
<keyword evidence="2" id="KW-0456">Lyase</keyword>
<dbReference type="PANTHER" id="PTHR11941">
    <property type="entry name" value="ENOYL-COA HYDRATASE-RELATED"/>
    <property type="match status" value="1"/>
</dbReference>
<name>C6E1I2_GEOSM</name>
<dbReference type="PANTHER" id="PTHR11941:SF54">
    <property type="entry name" value="ENOYL-COA HYDRATASE, MITOCHONDRIAL"/>
    <property type="match status" value="1"/>
</dbReference>
<evidence type="ECO:0000256" key="2">
    <source>
        <dbReference type="ARBA" id="ARBA00023239"/>
    </source>
</evidence>